<feature type="domain" description="Nudix hydrolase" evidence="3">
    <location>
        <begin position="19"/>
        <end position="164"/>
    </location>
</feature>
<comment type="caution">
    <text evidence="4">The sequence shown here is derived from an EMBL/GenBank/DDBJ whole genome shotgun (WGS) entry which is preliminary data.</text>
</comment>
<dbReference type="PANTHER" id="PTHR43046">
    <property type="entry name" value="GDP-MANNOSE MANNOSYL HYDROLASE"/>
    <property type="match status" value="1"/>
</dbReference>
<dbReference type="AlphaFoldDB" id="A0A2U1T4U6"/>
<name>A0A2U1T4U6_9CORY</name>
<dbReference type="InterPro" id="IPR020084">
    <property type="entry name" value="NUDIX_hydrolase_CS"/>
</dbReference>
<dbReference type="SUPFAM" id="SSF55811">
    <property type="entry name" value="Nudix"/>
    <property type="match status" value="1"/>
</dbReference>
<evidence type="ECO:0000256" key="1">
    <source>
        <dbReference type="ARBA" id="ARBA00001946"/>
    </source>
</evidence>
<evidence type="ECO:0000313" key="4">
    <source>
        <dbReference type="EMBL" id="PWC01021.1"/>
    </source>
</evidence>
<dbReference type="EMBL" id="QEEZ01000021">
    <property type="protein sequence ID" value="PWC01021.1"/>
    <property type="molecule type" value="Genomic_DNA"/>
</dbReference>
<proteinExistence type="predicted"/>
<evidence type="ECO:0000313" key="5">
    <source>
        <dbReference type="Proteomes" id="UP000244989"/>
    </source>
</evidence>
<dbReference type="OrthoDB" id="3404294at2"/>
<dbReference type="InterPro" id="IPR015797">
    <property type="entry name" value="NUDIX_hydrolase-like_dom_sf"/>
</dbReference>
<dbReference type="PROSITE" id="PS51462">
    <property type="entry name" value="NUDIX"/>
    <property type="match status" value="1"/>
</dbReference>
<evidence type="ECO:0000256" key="2">
    <source>
        <dbReference type="ARBA" id="ARBA00022801"/>
    </source>
</evidence>
<dbReference type="PROSITE" id="PS00893">
    <property type="entry name" value="NUDIX_BOX"/>
    <property type="match status" value="1"/>
</dbReference>
<evidence type="ECO:0000259" key="3">
    <source>
        <dbReference type="PROSITE" id="PS51462"/>
    </source>
</evidence>
<dbReference type="Gene3D" id="3.90.79.10">
    <property type="entry name" value="Nucleoside Triphosphate Pyrophosphohydrolase"/>
    <property type="match status" value="1"/>
</dbReference>
<dbReference type="Proteomes" id="UP000244989">
    <property type="component" value="Unassembled WGS sequence"/>
</dbReference>
<reference evidence="5" key="1">
    <citation type="submission" date="2018-04" db="EMBL/GenBank/DDBJ databases">
        <authorList>
            <person name="Liu S."/>
            <person name="Wang Z."/>
            <person name="Li J."/>
        </authorList>
    </citation>
    <scope>NUCLEOTIDE SEQUENCE [LARGE SCALE GENOMIC DNA]</scope>
    <source>
        <strain evidence="5">2189</strain>
    </source>
</reference>
<dbReference type="Pfam" id="PF00293">
    <property type="entry name" value="NUDIX"/>
    <property type="match status" value="1"/>
</dbReference>
<dbReference type="KEGG" id="cyz:C3B44_10310"/>
<gene>
    <name evidence="4" type="ORF">DF222_09800</name>
</gene>
<dbReference type="GO" id="GO:0016787">
    <property type="term" value="F:hydrolase activity"/>
    <property type="evidence" value="ECO:0007669"/>
    <property type="project" value="UniProtKB-KW"/>
</dbReference>
<accession>A0A2U1T4U6</accession>
<comment type="cofactor">
    <cofactor evidence="1">
        <name>Mg(2+)</name>
        <dbReference type="ChEBI" id="CHEBI:18420"/>
    </cofactor>
</comment>
<keyword evidence="2" id="KW-0378">Hydrolase</keyword>
<sequence length="168" mass="18026">MQGDGDGWSAGPDGTRRWGRHGAAGLVLVDTRGDEPSVLLQHRATWTAEGGTWGVPGGARDSHETAAEAAVREAVEEAGIDTTLIDVRAELVTAGPFPADPRRPELAGQWTYTTIVATADGQIPVTPNEESLELRWVGLGELENYPLLPAFAESWPNVYQVIRKLLSS</sequence>
<protein>
    <submittedName>
        <fullName evidence="4">NUDIX domain-containing protein</fullName>
    </submittedName>
</protein>
<dbReference type="PANTHER" id="PTHR43046:SF2">
    <property type="entry name" value="8-OXO-DGTP DIPHOSPHATASE-RELATED"/>
    <property type="match status" value="1"/>
</dbReference>
<organism evidence="4 5">
    <name type="scientific">Corynebacterium yudongzhengii</name>
    <dbReference type="NCBI Taxonomy" id="2080740"/>
    <lineage>
        <taxon>Bacteria</taxon>
        <taxon>Bacillati</taxon>
        <taxon>Actinomycetota</taxon>
        <taxon>Actinomycetes</taxon>
        <taxon>Mycobacteriales</taxon>
        <taxon>Corynebacteriaceae</taxon>
        <taxon>Corynebacterium</taxon>
    </lineage>
</organism>
<dbReference type="InterPro" id="IPR000086">
    <property type="entry name" value="NUDIX_hydrolase_dom"/>
</dbReference>
<dbReference type="RefSeq" id="WP_108432285.1">
    <property type="nucleotide sequence ID" value="NZ_CP026947.1"/>
</dbReference>
<keyword evidence="5" id="KW-1185">Reference proteome</keyword>